<organism evidence="1">
    <name type="scientific">marine metagenome</name>
    <dbReference type="NCBI Taxonomy" id="408172"/>
    <lineage>
        <taxon>unclassified sequences</taxon>
        <taxon>metagenomes</taxon>
        <taxon>ecological metagenomes</taxon>
    </lineage>
</organism>
<name>A0A382I0V2_9ZZZZ</name>
<sequence length="48" mass="5254">MGGPDITGYIPPASRGLIGARDRIQHRPDWAAWLNLDIKVKPADSDPD</sequence>
<accession>A0A382I0V2</accession>
<dbReference type="EMBL" id="UINC01064510">
    <property type="protein sequence ID" value="SVB93250.1"/>
    <property type="molecule type" value="Genomic_DNA"/>
</dbReference>
<gene>
    <name evidence="1" type="ORF">METZ01_LOCUS246104</name>
</gene>
<reference evidence="1" key="1">
    <citation type="submission" date="2018-05" db="EMBL/GenBank/DDBJ databases">
        <authorList>
            <person name="Lanie J.A."/>
            <person name="Ng W.-L."/>
            <person name="Kazmierczak K.M."/>
            <person name="Andrzejewski T.M."/>
            <person name="Davidsen T.M."/>
            <person name="Wayne K.J."/>
            <person name="Tettelin H."/>
            <person name="Glass J.I."/>
            <person name="Rusch D."/>
            <person name="Podicherti R."/>
            <person name="Tsui H.-C.T."/>
            <person name="Winkler M.E."/>
        </authorList>
    </citation>
    <scope>NUCLEOTIDE SEQUENCE</scope>
</reference>
<dbReference type="AlphaFoldDB" id="A0A382I0V2"/>
<protein>
    <submittedName>
        <fullName evidence="1">Uncharacterized protein</fullName>
    </submittedName>
</protein>
<evidence type="ECO:0000313" key="1">
    <source>
        <dbReference type="EMBL" id="SVB93250.1"/>
    </source>
</evidence>
<proteinExistence type="predicted"/>